<comment type="subcellular location">
    <subcellularLocation>
        <location evidence="1">Cytoplasm</location>
    </subcellularLocation>
</comment>
<dbReference type="InterPro" id="IPR017907">
    <property type="entry name" value="Znf_RING_CS"/>
</dbReference>
<evidence type="ECO:0000259" key="10">
    <source>
        <dbReference type="PROSITE" id="PS51981"/>
    </source>
</evidence>
<keyword evidence="4 7" id="KW-0863">Zinc-finger</keyword>
<feature type="compositionally biased region" description="Basic and acidic residues" evidence="8">
    <location>
        <begin position="254"/>
        <end position="263"/>
    </location>
</feature>
<dbReference type="SMART" id="SM00184">
    <property type="entry name" value="RING"/>
    <property type="match status" value="1"/>
</dbReference>
<dbReference type="PANTHER" id="PTHR22605:SF16">
    <property type="entry name" value="E3 UBIQUITIN-PROTEIN LIGASE RNF213"/>
    <property type="match status" value="1"/>
</dbReference>
<dbReference type="InterPro" id="IPR027370">
    <property type="entry name" value="Znf-RING_euk"/>
</dbReference>
<evidence type="ECO:0000259" key="9">
    <source>
        <dbReference type="PROSITE" id="PS50089"/>
    </source>
</evidence>
<feature type="domain" description="RING-type" evidence="9">
    <location>
        <begin position="842"/>
        <end position="878"/>
    </location>
</feature>
<dbReference type="OrthoDB" id="6285590at2759"/>
<proteinExistence type="predicted"/>
<evidence type="ECO:0000256" key="6">
    <source>
        <dbReference type="ARBA" id="ARBA00022859"/>
    </source>
</evidence>
<keyword evidence="3" id="KW-0479">Metal-binding</keyword>
<organism evidence="11 12">
    <name type="scientific">Lingula anatina</name>
    <name type="common">Brachiopod</name>
    <name type="synonym">Lingula unguis</name>
    <dbReference type="NCBI Taxonomy" id="7574"/>
    <lineage>
        <taxon>Eukaryota</taxon>
        <taxon>Metazoa</taxon>
        <taxon>Spiralia</taxon>
        <taxon>Lophotrochozoa</taxon>
        <taxon>Brachiopoda</taxon>
        <taxon>Linguliformea</taxon>
        <taxon>Lingulata</taxon>
        <taxon>Lingulida</taxon>
        <taxon>Linguloidea</taxon>
        <taxon>Lingulidae</taxon>
        <taxon>Lingula</taxon>
    </lineage>
</organism>
<evidence type="ECO:0000256" key="4">
    <source>
        <dbReference type="ARBA" id="ARBA00022771"/>
    </source>
</evidence>
<keyword evidence="2" id="KW-0963">Cytoplasm</keyword>
<dbReference type="KEGG" id="lak:106180403"/>
<reference evidence="12" key="1">
    <citation type="submission" date="2025-08" db="UniProtKB">
        <authorList>
            <consortium name="RefSeq"/>
        </authorList>
    </citation>
    <scope>IDENTIFICATION</scope>
    <source>
        <tissue evidence="12">Gonads</tissue>
    </source>
</reference>
<dbReference type="InterPro" id="IPR046439">
    <property type="entry name" value="ZF_RZ_dom"/>
</dbReference>
<dbReference type="PANTHER" id="PTHR22605">
    <property type="entry name" value="RZ-TYPE DOMAIN-CONTAINING PROTEIN"/>
    <property type="match status" value="1"/>
</dbReference>
<evidence type="ECO:0000256" key="3">
    <source>
        <dbReference type="ARBA" id="ARBA00022723"/>
    </source>
</evidence>
<dbReference type="PROSITE" id="PS50089">
    <property type="entry name" value="ZF_RING_2"/>
    <property type="match status" value="1"/>
</dbReference>
<dbReference type="Gene3D" id="3.30.40.10">
    <property type="entry name" value="Zinc/RING finger domain, C3HC4 (zinc finger)"/>
    <property type="match status" value="1"/>
</dbReference>
<dbReference type="GO" id="GO:0002376">
    <property type="term" value="P:immune system process"/>
    <property type="evidence" value="ECO:0007669"/>
    <property type="project" value="UniProtKB-KW"/>
</dbReference>
<gene>
    <name evidence="12" type="primary">LOC106180403</name>
</gene>
<feature type="region of interest" description="Disordered" evidence="8">
    <location>
        <begin position="254"/>
        <end position="317"/>
    </location>
</feature>
<dbReference type="InterPro" id="IPR001841">
    <property type="entry name" value="Znf_RING"/>
</dbReference>
<dbReference type="Proteomes" id="UP000085678">
    <property type="component" value="Unplaced"/>
</dbReference>
<dbReference type="PROSITE" id="PS00518">
    <property type="entry name" value="ZF_RING_1"/>
    <property type="match status" value="1"/>
</dbReference>
<accession>A0A1S3KB23</accession>
<dbReference type="GO" id="GO:0008270">
    <property type="term" value="F:zinc ion binding"/>
    <property type="evidence" value="ECO:0007669"/>
    <property type="project" value="UniProtKB-KW"/>
</dbReference>
<protein>
    <submittedName>
        <fullName evidence="12">E3 ubiquitin-protein ligase rnf213-alpha-like</fullName>
    </submittedName>
</protein>
<keyword evidence="6" id="KW-0391">Immunity</keyword>
<evidence type="ECO:0000313" key="11">
    <source>
        <dbReference type="Proteomes" id="UP000085678"/>
    </source>
</evidence>
<dbReference type="RefSeq" id="XP_013419835.2">
    <property type="nucleotide sequence ID" value="XM_013564381.2"/>
</dbReference>
<dbReference type="InParanoid" id="A0A1S3KB23"/>
<evidence type="ECO:0000256" key="8">
    <source>
        <dbReference type="SAM" id="MobiDB-lite"/>
    </source>
</evidence>
<dbReference type="GO" id="GO:0005737">
    <property type="term" value="C:cytoplasm"/>
    <property type="evidence" value="ECO:0007669"/>
    <property type="project" value="UniProtKB-SubCell"/>
</dbReference>
<dbReference type="STRING" id="7574.A0A1S3KB23"/>
<dbReference type="PROSITE" id="PS51981">
    <property type="entry name" value="ZF_RZ"/>
    <property type="match status" value="1"/>
</dbReference>
<dbReference type="SUPFAM" id="SSF57850">
    <property type="entry name" value="RING/U-box"/>
    <property type="match status" value="1"/>
</dbReference>
<dbReference type="GeneID" id="106180403"/>
<dbReference type="Pfam" id="PF13445">
    <property type="entry name" value="zf-RING_UBOX"/>
    <property type="match status" value="1"/>
</dbReference>
<dbReference type="InterPro" id="IPR031248">
    <property type="entry name" value="RNF213"/>
</dbReference>
<keyword evidence="11" id="KW-1185">Reference proteome</keyword>
<sequence length="1443" mass="165090">MYSNVITSDKEVLSAAQYQLLQCATPEAVVRLENTKLRALQEGIWDQYCKQQKHESLLEYLHHEIMEKKPHDSVFVQVTTHSKLLSIDDEKEIAKVLKLPPANVRSLALQNFGTEQEFGRKIRRFFNDVKKNDTLLFVQCDSGDQNGSLIACARYCVMDEFAQARENMGSKIHVVFVVQLPRVSGGCFVGFQGGKWLSVHIDDLRPETNQLPSLGNMMRNSIGTLFKQSVHQGRTHGPQSGIITRQDLAERMEQIQKRERAPHPSDSGIVLESEVNNTDEDSLMDTSESQFSRDVEMENRRASTPKKENSVQVDPGEELPTTDVRMEEDVERMEVEDHESDLRGLDYSALIRNCVQGAAAMLKEEHAENAQRTTERIQILLKLLSIRKMKGQDCRTFAEVVGWRVSLLLSEKEEKVMLQGRAANWLRNEAASMDMIHKAGTFRRSSWQCIQQKVTPMLAGIVALMDTNSNLNILHAHQDLTHWMHQLWLELLDNENATELKYQRDLRSPKLNAELTEMVVRTIGCGQMFCNQLPFSWVIYQQVEKMLHQVKKLDQVNQLQKTQELFEEWHTGKIVTNYMNKAQNVAEDILDLYLTDFVHMIHKESSDGECQVMVHALRSAAFETRQRFYNEQAVSMLPEKEAERFHQAMKFGFTIPLVHLAYHSVQSRLQHLRQLFHLLPDLAASLLNVIGRSQENEMNIDVLGLTYCLENLEPHTEPLENQNQRNGWLDKVQRFKPTVERILQSVCQDSYHYGEKSRHHLLQCRYMWNRLLALHLFVEHVCPRGVKREDLTVKRCMPFWIMLSREEKTDFKEVPSMEKVKKFLESCNISASKHFFGELEKCKYCEEPMQNPVKLPCGHIFCHACLQERRYADINECPEGVCRKKFGADMELKTLSDFRDKITAHNEYKQRCNAFFMALVSQLCFNENIPPEPGVVRMLLSCVTKESQLKTGTKDFNLFDVCIDPSPVIRSFLLQLLLRSGMDQVKQYLQEYFDQARKFTQDGSQTLELCMLCIQCMEDSFHNNISQHGSSLTARANMVTAYLKRAPLMIGGSIKEIDCIEAIALSRFGLAVTAGIMFSTFVESGRKIPESRELRELFDAAGNLCDQVRWAKIFLVKQICRVHGIEALQTITEVPYLARWILPPEARQKVHDDKDMYLICGPLYEHLRETVTKVVLGESVGLIQEVLNGSNDGVPLKETSMLLALYREVTTSYIHGDPNRLPSQEVLQNLEQYYHQLSIFQMKTFCQKILSNQIGQGCPELTITSGQDRLHQQMSALVIHAMVIYSVKCTTNRQRGILEPFLKMFQKPQDMKTSYFPTMPQDELSEIREAVHSGRTGGQADTLWVCPNGHPYVIGDCGNPSVEAQCKTCGVIIGGRGHNPAQGNVRARGDDQTQPGHILGYASTRNTTSEPMRGISAVQAAILRMTTHITMFVAANREPHWSE</sequence>
<evidence type="ECO:0000256" key="5">
    <source>
        <dbReference type="ARBA" id="ARBA00022833"/>
    </source>
</evidence>
<dbReference type="GO" id="GO:0016887">
    <property type="term" value="F:ATP hydrolysis activity"/>
    <property type="evidence" value="ECO:0007669"/>
    <property type="project" value="InterPro"/>
</dbReference>
<evidence type="ECO:0000256" key="1">
    <source>
        <dbReference type="ARBA" id="ARBA00004496"/>
    </source>
</evidence>
<evidence type="ECO:0000256" key="2">
    <source>
        <dbReference type="ARBA" id="ARBA00022490"/>
    </source>
</evidence>
<dbReference type="InterPro" id="IPR013083">
    <property type="entry name" value="Znf_RING/FYVE/PHD"/>
</dbReference>
<name>A0A1S3KB23_LINAN</name>
<keyword evidence="5" id="KW-0862">Zinc</keyword>
<dbReference type="GO" id="GO:0004842">
    <property type="term" value="F:ubiquitin-protein transferase activity"/>
    <property type="evidence" value="ECO:0007669"/>
    <property type="project" value="InterPro"/>
</dbReference>
<evidence type="ECO:0000256" key="7">
    <source>
        <dbReference type="PROSITE-ProRule" id="PRU00175"/>
    </source>
</evidence>
<evidence type="ECO:0000313" key="12">
    <source>
        <dbReference type="RefSeq" id="XP_013419835.2"/>
    </source>
</evidence>
<feature type="domain" description="RZ-type" evidence="10">
    <location>
        <begin position="1319"/>
        <end position="1395"/>
    </location>
</feature>
<feature type="compositionally biased region" description="Basic and acidic residues" evidence="8">
    <location>
        <begin position="291"/>
        <end position="309"/>
    </location>
</feature>
<dbReference type="Pfam" id="PF20173">
    <property type="entry name" value="ZnF_RZ-type"/>
    <property type="match status" value="1"/>
</dbReference>